<dbReference type="GO" id="GO:0033557">
    <property type="term" value="C:Slx1-Slx4 complex"/>
    <property type="evidence" value="ECO:0007669"/>
    <property type="project" value="UniProtKB-UniRule"/>
</dbReference>
<keyword evidence="4 9" id="KW-0227">DNA damage</keyword>
<dbReference type="PRINTS" id="PR00929">
    <property type="entry name" value="ATHOOK"/>
</dbReference>
<evidence type="ECO:0000313" key="11">
    <source>
        <dbReference type="EMBL" id="KAK0624906.1"/>
    </source>
</evidence>
<feature type="compositionally biased region" description="Polar residues" evidence="10">
    <location>
        <begin position="260"/>
        <end position="273"/>
    </location>
</feature>
<protein>
    <recommendedName>
        <fullName evidence="8 9">Structure-specific endonuclease subunit SLX4</fullName>
    </recommendedName>
</protein>
<dbReference type="CDD" id="cd22999">
    <property type="entry name" value="SAP_SLX4"/>
    <property type="match status" value="1"/>
</dbReference>
<dbReference type="GO" id="GO:0006355">
    <property type="term" value="P:regulation of DNA-templated transcription"/>
    <property type="evidence" value="ECO:0007669"/>
    <property type="project" value="InterPro"/>
</dbReference>
<gene>
    <name evidence="9" type="primary">SLX4</name>
    <name evidence="11" type="ORF">B0T17DRAFT_531412</name>
</gene>
<feature type="compositionally biased region" description="Low complexity" evidence="10">
    <location>
        <begin position="213"/>
        <end position="226"/>
    </location>
</feature>
<feature type="region of interest" description="Disordered" evidence="10">
    <location>
        <begin position="677"/>
        <end position="782"/>
    </location>
</feature>
<keyword evidence="12" id="KW-1185">Reference proteome</keyword>
<evidence type="ECO:0000256" key="8">
    <source>
        <dbReference type="ARBA" id="ARBA00029496"/>
    </source>
</evidence>
<comment type="PTM">
    <text evidence="9">Phosphorylated in response to DNA damage.</text>
</comment>
<comment type="caution">
    <text evidence="11">The sequence shown here is derived from an EMBL/GenBank/DDBJ whole genome shotgun (WGS) entry which is preliminary data.</text>
</comment>
<comment type="function">
    <text evidence="9">Regulatory subunit of the SLX1-SLX4 structure-specific endonuclease that resolves DNA secondary structures generated during DNA repair and recombination. Has endonuclease activity towards branched DNA substrates, introducing single-strand cuts in duplex DNA close to junctions with ss-DNA.</text>
</comment>
<reference evidence="11" key="1">
    <citation type="submission" date="2023-06" db="EMBL/GenBank/DDBJ databases">
        <title>Genome-scale phylogeny and comparative genomics of the fungal order Sordariales.</title>
        <authorList>
            <consortium name="Lawrence Berkeley National Laboratory"/>
            <person name="Hensen N."/>
            <person name="Bonometti L."/>
            <person name="Westerberg I."/>
            <person name="Brannstrom I.O."/>
            <person name="Guillou S."/>
            <person name="Cros-Aarteil S."/>
            <person name="Calhoun S."/>
            <person name="Haridas S."/>
            <person name="Kuo A."/>
            <person name="Mondo S."/>
            <person name="Pangilinan J."/>
            <person name="Riley R."/>
            <person name="LaButti K."/>
            <person name="Andreopoulos B."/>
            <person name="Lipzen A."/>
            <person name="Chen C."/>
            <person name="Yanf M."/>
            <person name="Daum C."/>
            <person name="Ng V."/>
            <person name="Clum A."/>
            <person name="Steindorff A."/>
            <person name="Ohm R."/>
            <person name="Martin F."/>
            <person name="Silar P."/>
            <person name="Natvig D."/>
            <person name="Lalanne C."/>
            <person name="Gautier V."/>
            <person name="Ament-velasquez S.L."/>
            <person name="Kruys A."/>
            <person name="Hutchinson M.I."/>
            <person name="Powell A.J."/>
            <person name="Barry K."/>
            <person name="Miller A.N."/>
            <person name="Grigoriev I.V."/>
            <person name="Debuchy R."/>
            <person name="Gladieux P."/>
            <person name="Thoren M.H."/>
            <person name="Johannesson H."/>
        </authorList>
    </citation>
    <scope>NUCLEOTIDE SEQUENCE</scope>
    <source>
        <strain evidence="11">SMH3391-2</strain>
    </source>
</reference>
<feature type="compositionally biased region" description="Pro residues" evidence="10">
    <location>
        <begin position="243"/>
        <end position="252"/>
    </location>
</feature>
<evidence type="ECO:0000256" key="10">
    <source>
        <dbReference type="SAM" id="MobiDB-lite"/>
    </source>
</evidence>
<keyword evidence="7 9" id="KW-0539">Nucleus</keyword>
<proteinExistence type="inferred from homology"/>
<evidence type="ECO:0000256" key="9">
    <source>
        <dbReference type="HAMAP-Rule" id="MF_03110"/>
    </source>
</evidence>
<evidence type="ECO:0000313" key="12">
    <source>
        <dbReference type="Proteomes" id="UP001174934"/>
    </source>
</evidence>
<dbReference type="Pfam" id="PF09494">
    <property type="entry name" value="Slx4"/>
    <property type="match status" value="1"/>
</dbReference>
<dbReference type="GO" id="GO:0006281">
    <property type="term" value="P:DNA repair"/>
    <property type="evidence" value="ECO:0007669"/>
    <property type="project" value="UniProtKB-UniRule"/>
</dbReference>
<feature type="compositionally biased region" description="Basic residues" evidence="10">
    <location>
        <begin position="122"/>
        <end position="135"/>
    </location>
</feature>
<evidence type="ECO:0000256" key="1">
    <source>
        <dbReference type="ARBA" id="ARBA00004123"/>
    </source>
</evidence>
<evidence type="ECO:0000256" key="5">
    <source>
        <dbReference type="ARBA" id="ARBA00023172"/>
    </source>
</evidence>
<dbReference type="GO" id="GO:0003677">
    <property type="term" value="F:DNA binding"/>
    <property type="evidence" value="ECO:0007669"/>
    <property type="project" value="InterPro"/>
</dbReference>
<dbReference type="InterPro" id="IPR000637">
    <property type="entry name" value="HMGI/Y_DNA-bd_CS"/>
</dbReference>
<evidence type="ECO:0000256" key="6">
    <source>
        <dbReference type="ARBA" id="ARBA00023204"/>
    </source>
</evidence>
<comment type="similarity">
    <text evidence="2 9">Belongs to the SLX4 family.</text>
</comment>
<feature type="compositionally biased region" description="Basic and acidic residues" evidence="10">
    <location>
        <begin position="194"/>
        <end position="212"/>
    </location>
</feature>
<feature type="compositionally biased region" description="Basic residues" evidence="10">
    <location>
        <begin position="397"/>
        <end position="409"/>
    </location>
</feature>
<feature type="region of interest" description="Disordered" evidence="10">
    <location>
        <begin position="382"/>
        <end position="419"/>
    </location>
</feature>
<feature type="region of interest" description="Disordered" evidence="10">
    <location>
        <begin position="1"/>
        <end position="22"/>
    </location>
</feature>
<dbReference type="GO" id="GO:0006260">
    <property type="term" value="P:DNA replication"/>
    <property type="evidence" value="ECO:0007669"/>
    <property type="project" value="InterPro"/>
</dbReference>
<comment type="subcellular location">
    <subcellularLocation>
        <location evidence="1 9">Nucleus</location>
    </subcellularLocation>
</comment>
<dbReference type="PROSITE" id="PS00354">
    <property type="entry name" value="HMGI_Y"/>
    <property type="match status" value="1"/>
</dbReference>
<accession>A0AA40C4B2</accession>
<evidence type="ECO:0000256" key="2">
    <source>
        <dbReference type="ARBA" id="ARBA00006661"/>
    </source>
</evidence>
<feature type="compositionally biased region" description="Low complexity" evidence="10">
    <location>
        <begin position="757"/>
        <end position="779"/>
    </location>
</feature>
<dbReference type="InterPro" id="IPR017956">
    <property type="entry name" value="AT_hook_DNA-bd_motif"/>
</dbReference>
<name>A0AA40C4B2_9PEZI</name>
<dbReference type="GO" id="GO:0017108">
    <property type="term" value="F:5'-flap endonuclease activity"/>
    <property type="evidence" value="ECO:0007669"/>
    <property type="project" value="InterPro"/>
</dbReference>
<dbReference type="HAMAP" id="MF_03110">
    <property type="entry name" value="Endonuc_su_Slx4"/>
    <property type="match status" value="1"/>
</dbReference>
<keyword evidence="6 9" id="KW-0234">DNA repair</keyword>
<comment type="subunit">
    <text evidence="9">Forms a heterodimer with SLX1.</text>
</comment>
<feature type="region of interest" description="Disordered" evidence="10">
    <location>
        <begin position="108"/>
        <end position="273"/>
    </location>
</feature>
<dbReference type="InterPro" id="IPR027784">
    <property type="entry name" value="Slx4_ascomycetes"/>
</dbReference>
<dbReference type="AlphaFoldDB" id="A0AA40C4B2"/>
<sequence>MASGGLLLSSPGRMAQNSNNPILLISSSPEFPSITDLLAKSPKKAPLRSGSNAAPIPETAVRTFTSAASIWRAVQLDGEHRFEAERMPQPQITINADPGAHSVIELSPETTPAKVQTEEKKPRKRAAAPAKRRKKAENPEVDDIAVKPTVAISEPPVVLPTEKPPRKSRAKAVKDTTDGQSKLPKGRVTKPRAAPKEKAPKKKTEVVSRHFSAEVPAPQPVAAPIADEPVSLEPAMRRRLDWTPPPEDLPPFPKKDSSTVDETPSSSMDLEQTKSIQNGVFQNLLGTYGCRADGGPLSEASASQASNDILGKRKLIELVATTMDKSKTPEVSPVKSRAPKKKARTITDLATAAYRVIPDDSEGSTSATKSKDGLLECFEVESDQAGSGKKEVTGKAKAPKKPAKARVSKKKAESRKQLLLSPQSALRQVSGQDFVFGTASQLATEEDPDLLRALHEAMKASNEPDSDSFGMSSPLVSDLAVRRKAGNRLWGAGARGDDGDLFDLEVFDLTESPAPPQAYSLPRNPPAIEKNVQPSPTRVNPIEIQSSEYDALDLTDSPLPTSHLFSTQTKPKQTIGQMRGIIAQKPPETPHPEVTVDLDLEPPPSNQEHYQLIEQSQANSSPKAPAIVEGPPRPKYELFTDAQLAKEIASYGFKAIKRRTAMISLLEECWEIKNRTSAPIPPAASMPSPTRPKGRPRKGSVVTSAAPTHVPPPAASPTRARGRARKDSAATTVVQPDTAVSSQANKRPRGRPKKDATPSPAKPKAASAVVKGKSRAVAATPTISKLPAPAPPIALTPRRKKATAILEIADSDSEDPFASSPMSPPGNDQFSSPIHRVEDISINEDTEMSLLATSPTDQQASMFRYISKAVTTAPRTTDPAQPSWHEKMLMYDPIILEDLAAWLNSGQLDRVGYDGEVAPGDVKRWCESKSICCLWRVNLNGKARKRF</sequence>
<dbReference type="GO" id="GO:0006310">
    <property type="term" value="P:DNA recombination"/>
    <property type="evidence" value="ECO:0007669"/>
    <property type="project" value="UniProtKB-UniRule"/>
</dbReference>
<organism evidence="11 12">
    <name type="scientific">Bombardia bombarda</name>
    <dbReference type="NCBI Taxonomy" id="252184"/>
    <lineage>
        <taxon>Eukaryota</taxon>
        <taxon>Fungi</taxon>
        <taxon>Dikarya</taxon>
        <taxon>Ascomycota</taxon>
        <taxon>Pezizomycotina</taxon>
        <taxon>Sordariomycetes</taxon>
        <taxon>Sordariomycetidae</taxon>
        <taxon>Sordariales</taxon>
        <taxon>Lasiosphaeriaceae</taxon>
        <taxon>Bombardia</taxon>
    </lineage>
</organism>
<evidence type="ECO:0000256" key="3">
    <source>
        <dbReference type="ARBA" id="ARBA00022553"/>
    </source>
</evidence>
<evidence type="ECO:0000256" key="4">
    <source>
        <dbReference type="ARBA" id="ARBA00022763"/>
    </source>
</evidence>
<keyword evidence="5 9" id="KW-0233">DNA recombination</keyword>
<dbReference type="InterPro" id="IPR018574">
    <property type="entry name" value="Structure-sp_endonuc_su_Slx4"/>
</dbReference>
<keyword evidence="3 9" id="KW-0597">Phosphoprotein</keyword>
<evidence type="ECO:0000256" key="7">
    <source>
        <dbReference type="ARBA" id="ARBA00023242"/>
    </source>
</evidence>
<dbReference type="EMBL" id="JAULSR010000003">
    <property type="protein sequence ID" value="KAK0624906.1"/>
    <property type="molecule type" value="Genomic_DNA"/>
</dbReference>
<feature type="compositionally biased region" description="Polar residues" evidence="10">
    <location>
        <begin position="729"/>
        <end position="745"/>
    </location>
</feature>
<dbReference type="Proteomes" id="UP001174934">
    <property type="component" value="Unassembled WGS sequence"/>
</dbReference>